<evidence type="ECO:0000313" key="5">
    <source>
        <dbReference type="Proteomes" id="UP000614601"/>
    </source>
</evidence>
<feature type="domain" description="Fibronectin type-III" evidence="3">
    <location>
        <begin position="127"/>
        <end position="225"/>
    </location>
</feature>
<feature type="signal peptide" evidence="1">
    <location>
        <begin position="1"/>
        <end position="15"/>
    </location>
</feature>
<dbReference type="Proteomes" id="UP000614601">
    <property type="component" value="Unassembled WGS sequence"/>
</dbReference>
<dbReference type="EMBL" id="CAJFCW020000001">
    <property type="protein sequence ID" value="CAG9083824.1"/>
    <property type="molecule type" value="Genomic_DNA"/>
</dbReference>
<comment type="caution">
    <text evidence="4">The sequence shown here is derived from an EMBL/GenBank/DDBJ whole genome shotgun (WGS) entry which is preliminary data.</text>
</comment>
<dbReference type="PANTHER" id="PTHR46957">
    <property type="entry name" value="CYTOKINE RECEPTOR"/>
    <property type="match status" value="1"/>
</dbReference>
<dbReference type="Gene3D" id="2.60.40.10">
    <property type="entry name" value="Immunoglobulins"/>
    <property type="match status" value="2"/>
</dbReference>
<dbReference type="Proteomes" id="UP000783686">
    <property type="component" value="Unassembled WGS sequence"/>
</dbReference>
<dbReference type="AlphaFoldDB" id="A0A811JU03"/>
<dbReference type="EMBL" id="CAJFDH010000001">
    <property type="protein sequence ID" value="CAD5206962.1"/>
    <property type="molecule type" value="Genomic_DNA"/>
</dbReference>
<dbReference type="InterPro" id="IPR036116">
    <property type="entry name" value="FN3_sf"/>
</dbReference>
<evidence type="ECO:0000259" key="3">
    <source>
        <dbReference type="PROSITE" id="PS50853"/>
    </source>
</evidence>
<dbReference type="InterPro" id="IPR013320">
    <property type="entry name" value="ConA-like_dom_sf"/>
</dbReference>
<dbReference type="PROSITE" id="PS50853">
    <property type="entry name" value="FN3"/>
    <property type="match status" value="2"/>
</dbReference>
<dbReference type="PROSITE" id="PS50060">
    <property type="entry name" value="MAM_2"/>
    <property type="match status" value="1"/>
</dbReference>
<dbReference type="Pfam" id="PF00041">
    <property type="entry name" value="fn3"/>
    <property type="match status" value="2"/>
</dbReference>
<dbReference type="Pfam" id="PF00629">
    <property type="entry name" value="MAM"/>
    <property type="match status" value="1"/>
</dbReference>
<evidence type="ECO:0000259" key="2">
    <source>
        <dbReference type="PROSITE" id="PS50060"/>
    </source>
</evidence>
<gene>
    <name evidence="4" type="ORF">BOKJ2_LOCUS1646</name>
</gene>
<accession>A0A811JU03</accession>
<sequence>MNLLIVYLFVWAANGLTDDPESRVPDPPENVRGKAETDSVTLWWDAPSSAPNPLVRGYTLSYGTETPNRKIVIAASYITAYTVSGLASNTTYVFALTAYNEAEGEDSERVLISLTTLPSKDVPESQKIEGPEIKLKAISPSEIKVKWTEPRVNKLAKDFKKTVYAIQYWNVNDENEKRKMTTEGLKGMISHLEPGQKYAVRVKAVLPDGRETEWSKTKAVATPSQVIPENGFVEKCDFESGGQCDFVSEANAEFEWSRVPTDNGHSMLLDTNLGSNDDANGFGRLISPVFQLKKSSHICSSLHYYITPGSKGLFKLSILFEGQEMERALPLFEKSLVELPQGLWQKIVVETKARNDKGFQLLLEGARNGKTGFKLNVDNVTVIAGQCPEPQRHFGNVTGNFYLFYRLLEHLSEH</sequence>
<dbReference type="SMART" id="SM00137">
    <property type="entry name" value="MAM"/>
    <property type="match status" value="1"/>
</dbReference>
<protein>
    <submittedName>
        <fullName evidence="4">Uncharacterized protein</fullName>
    </submittedName>
</protein>
<keyword evidence="1" id="KW-0732">Signal</keyword>
<feature type="domain" description="MAM" evidence="2">
    <location>
        <begin position="234"/>
        <end position="389"/>
    </location>
</feature>
<dbReference type="SMART" id="SM00060">
    <property type="entry name" value="FN3"/>
    <property type="match status" value="2"/>
</dbReference>
<feature type="domain" description="Fibronectin type-III" evidence="3">
    <location>
        <begin position="27"/>
        <end position="119"/>
    </location>
</feature>
<dbReference type="PANTHER" id="PTHR46957:SF3">
    <property type="entry name" value="CYTOKINE RECEPTOR"/>
    <property type="match status" value="1"/>
</dbReference>
<evidence type="ECO:0000313" key="4">
    <source>
        <dbReference type="EMBL" id="CAD5206962.1"/>
    </source>
</evidence>
<dbReference type="Gene3D" id="2.60.120.200">
    <property type="match status" value="1"/>
</dbReference>
<dbReference type="InterPro" id="IPR013783">
    <property type="entry name" value="Ig-like_fold"/>
</dbReference>
<dbReference type="SUPFAM" id="SSF49899">
    <property type="entry name" value="Concanavalin A-like lectins/glucanases"/>
    <property type="match status" value="1"/>
</dbReference>
<dbReference type="CDD" id="cd00063">
    <property type="entry name" value="FN3"/>
    <property type="match status" value="2"/>
</dbReference>
<dbReference type="InterPro" id="IPR000998">
    <property type="entry name" value="MAM_dom"/>
</dbReference>
<reference evidence="4" key="1">
    <citation type="submission" date="2020-09" db="EMBL/GenBank/DDBJ databases">
        <authorList>
            <person name="Kikuchi T."/>
        </authorList>
    </citation>
    <scope>NUCLEOTIDE SEQUENCE</scope>
    <source>
        <strain evidence="4">SH1</strain>
    </source>
</reference>
<dbReference type="OrthoDB" id="114660at2759"/>
<keyword evidence="5" id="KW-1185">Reference proteome</keyword>
<organism evidence="4 5">
    <name type="scientific">Bursaphelenchus okinawaensis</name>
    <dbReference type="NCBI Taxonomy" id="465554"/>
    <lineage>
        <taxon>Eukaryota</taxon>
        <taxon>Metazoa</taxon>
        <taxon>Ecdysozoa</taxon>
        <taxon>Nematoda</taxon>
        <taxon>Chromadorea</taxon>
        <taxon>Rhabditida</taxon>
        <taxon>Tylenchina</taxon>
        <taxon>Tylenchomorpha</taxon>
        <taxon>Aphelenchoidea</taxon>
        <taxon>Aphelenchoididae</taxon>
        <taxon>Bursaphelenchus</taxon>
    </lineage>
</organism>
<proteinExistence type="predicted"/>
<name>A0A811JU03_9BILA</name>
<dbReference type="GO" id="GO:0016020">
    <property type="term" value="C:membrane"/>
    <property type="evidence" value="ECO:0007669"/>
    <property type="project" value="UniProtKB-SubCell"/>
</dbReference>
<dbReference type="InterPro" id="IPR050713">
    <property type="entry name" value="RTP_Phos/Ushers"/>
</dbReference>
<feature type="chain" id="PRO_5036408214" evidence="1">
    <location>
        <begin position="16"/>
        <end position="414"/>
    </location>
</feature>
<evidence type="ECO:0000256" key="1">
    <source>
        <dbReference type="SAM" id="SignalP"/>
    </source>
</evidence>
<dbReference type="InterPro" id="IPR003961">
    <property type="entry name" value="FN3_dom"/>
</dbReference>
<dbReference type="SUPFAM" id="SSF49265">
    <property type="entry name" value="Fibronectin type III"/>
    <property type="match status" value="1"/>
</dbReference>